<proteinExistence type="predicted"/>
<evidence type="ECO:0000313" key="1">
    <source>
        <dbReference type="EMBL" id="VUS88644.1"/>
    </source>
</evidence>
<dbReference type="EMBL" id="CABGGW010000045">
    <property type="protein sequence ID" value="VUS88644.1"/>
    <property type="molecule type" value="Genomic_DNA"/>
</dbReference>
<reference evidence="1 2" key="1">
    <citation type="submission" date="2019-07" db="EMBL/GenBank/DDBJ databases">
        <authorList>
            <person name="Brisse S."/>
            <person name="Rodrigues C."/>
            <person name="Thorpe H."/>
        </authorList>
    </citation>
    <scope>NUCLEOTIDE SEQUENCE [LARGE SCALE GENOMIC DNA]</scope>
    <source>
        <strain evidence="1">SB6422</strain>
    </source>
</reference>
<evidence type="ECO:0000313" key="2">
    <source>
        <dbReference type="Proteomes" id="UP000317374"/>
    </source>
</evidence>
<name>A0A564M4D8_9ENTR</name>
<gene>
    <name evidence="1" type="ORF">SB6422_02758</name>
</gene>
<accession>A0A564M4D8</accession>
<dbReference type="AlphaFoldDB" id="A0A564M4D8"/>
<organism evidence="1 2">
    <name type="scientific">Klebsiella huaxiensis</name>
    <dbReference type="NCBI Taxonomy" id="2153354"/>
    <lineage>
        <taxon>Bacteria</taxon>
        <taxon>Pseudomonadati</taxon>
        <taxon>Pseudomonadota</taxon>
        <taxon>Gammaproteobacteria</taxon>
        <taxon>Enterobacterales</taxon>
        <taxon>Enterobacteriaceae</taxon>
        <taxon>Klebsiella/Raoultella group</taxon>
        <taxon>Klebsiella</taxon>
    </lineage>
</organism>
<sequence>MTHEEKVLYLFELAARIAVDPKSLPATTGQYPDRVRRYYDMLEAILDEKLTQLP</sequence>
<dbReference type="Proteomes" id="UP000317374">
    <property type="component" value="Unassembled WGS sequence"/>
</dbReference>
<protein>
    <submittedName>
        <fullName evidence="1">Uncharacterized protein</fullName>
    </submittedName>
</protein>